<evidence type="ECO:0000259" key="2">
    <source>
        <dbReference type="Pfam" id="PF14848"/>
    </source>
</evidence>
<dbReference type="Gene3D" id="2.70.50.70">
    <property type="match status" value="1"/>
</dbReference>
<dbReference type="Proteomes" id="UP000190423">
    <property type="component" value="Unassembled WGS sequence"/>
</dbReference>
<dbReference type="AlphaFoldDB" id="A0A1T4JHK7"/>
<organism evidence="3 4">
    <name type="scientific">Treponema porcinum</name>
    <dbReference type="NCBI Taxonomy" id="261392"/>
    <lineage>
        <taxon>Bacteria</taxon>
        <taxon>Pseudomonadati</taxon>
        <taxon>Spirochaetota</taxon>
        <taxon>Spirochaetia</taxon>
        <taxon>Spirochaetales</taxon>
        <taxon>Treponemataceae</taxon>
        <taxon>Treponema</taxon>
    </lineage>
</organism>
<dbReference type="Pfam" id="PF14734">
    <property type="entry name" value="DUF4469"/>
    <property type="match status" value="1"/>
</dbReference>
<name>A0A1T4JHK7_TREPO</name>
<accession>A0A1T4JHK7</accession>
<protein>
    <submittedName>
        <fullName evidence="3">Uncharacterized protein</fullName>
    </submittedName>
</protein>
<evidence type="ECO:0000313" key="3">
    <source>
        <dbReference type="EMBL" id="SJZ29646.1"/>
    </source>
</evidence>
<dbReference type="InterPro" id="IPR049893">
    <property type="entry name" value="Bvu_2165-like_IHF-HU-DNA_bdg"/>
</dbReference>
<evidence type="ECO:0000313" key="4">
    <source>
        <dbReference type="Proteomes" id="UP000190423"/>
    </source>
</evidence>
<dbReference type="EMBL" id="FUWG01000002">
    <property type="protein sequence ID" value="SJZ29646.1"/>
    <property type="molecule type" value="Genomic_DNA"/>
</dbReference>
<gene>
    <name evidence="3" type="ORF">SAMN02745149_00149</name>
</gene>
<dbReference type="GeneID" id="78315473"/>
<sequence>MKEELGTFENPKGKVFVSIYPSNLKDKDGNKIGGYIGKIKKRTRTVEQLIAKAKDRGSTLSPQTLFYAAQVLSNAAKEALADGYAVDLLGLGTLGFAIDGSLDSSMSSREISEHFKLQFTPSKSAENLLKNISPSNIYVHNSKISITEVKSFSAGQTDMNVVYQGRPLCIKGNGLKLGGDVCGVFLVPLTEQYVYAPRSEWINLPNPYTNTPKKLELFFPESLNISYDAEKGEEEPLFCIAVVTSLNQNGRKRTECIEEFSMPFYVRKVE</sequence>
<keyword evidence="4" id="KW-1185">Reference proteome</keyword>
<dbReference type="InterPro" id="IPR027824">
    <property type="entry name" value="DUF4469"/>
</dbReference>
<feature type="domain" description="Bvu-2165-like IHF-HU-like DNA-binding" evidence="2">
    <location>
        <begin position="39"/>
        <end position="133"/>
    </location>
</feature>
<dbReference type="RefSeq" id="WP_078932068.1">
    <property type="nucleotide sequence ID" value="NZ_FUWG01000002.1"/>
</dbReference>
<proteinExistence type="predicted"/>
<feature type="domain" description="DUF4469" evidence="1">
    <location>
        <begin position="145"/>
        <end position="224"/>
    </location>
</feature>
<evidence type="ECO:0000259" key="1">
    <source>
        <dbReference type="Pfam" id="PF14734"/>
    </source>
</evidence>
<dbReference type="Pfam" id="PF14848">
    <property type="entry name" value="HU-DNA_bdg"/>
    <property type="match status" value="1"/>
</dbReference>
<reference evidence="3 4" key="1">
    <citation type="submission" date="2017-02" db="EMBL/GenBank/DDBJ databases">
        <authorList>
            <person name="Peterson S.W."/>
        </authorList>
    </citation>
    <scope>NUCLEOTIDE SEQUENCE [LARGE SCALE GENOMIC DNA]</scope>
    <source>
        <strain evidence="3 4">ATCC BAA-908</strain>
    </source>
</reference>